<protein>
    <recommendedName>
        <fullName evidence="5">Secreted protein</fullName>
    </recommendedName>
</protein>
<evidence type="ECO:0008006" key="5">
    <source>
        <dbReference type="Google" id="ProtNLM"/>
    </source>
</evidence>
<feature type="chain" id="PRO_5040724096" description="Secreted protein" evidence="2">
    <location>
        <begin position="21"/>
        <end position="235"/>
    </location>
</feature>
<feature type="compositionally biased region" description="Low complexity" evidence="1">
    <location>
        <begin position="106"/>
        <end position="131"/>
    </location>
</feature>
<evidence type="ECO:0000256" key="2">
    <source>
        <dbReference type="SAM" id="SignalP"/>
    </source>
</evidence>
<evidence type="ECO:0000313" key="4">
    <source>
        <dbReference type="Proteomes" id="UP001236014"/>
    </source>
</evidence>
<gene>
    <name evidence="3" type="ORF">QRX50_19415</name>
</gene>
<feature type="compositionally biased region" description="Low complexity" evidence="1">
    <location>
        <begin position="85"/>
        <end position="99"/>
    </location>
</feature>
<feature type="region of interest" description="Disordered" evidence="1">
    <location>
        <begin position="85"/>
        <end position="193"/>
    </location>
</feature>
<keyword evidence="4" id="KW-1185">Reference proteome</keyword>
<keyword evidence="2" id="KW-0732">Signal</keyword>
<dbReference type="RefSeq" id="WP_285973352.1">
    <property type="nucleotide sequence ID" value="NZ_CP127294.1"/>
</dbReference>
<evidence type="ECO:0000256" key="1">
    <source>
        <dbReference type="SAM" id="MobiDB-lite"/>
    </source>
</evidence>
<organism evidence="3 4">
    <name type="scientific">Amycolatopsis carbonis</name>
    <dbReference type="NCBI Taxonomy" id="715471"/>
    <lineage>
        <taxon>Bacteria</taxon>
        <taxon>Bacillati</taxon>
        <taxon>Actinomycetota</taxon>
        <taxon>Actinomycetes</taxon>
        <taxon>Pseudonocardiales</taxon>
        <taxon>Pseudonocardiaceae</taxon>
        <taxon>Amycolatopsis</taxon>
    </lineage>
</organism>
<dbReference type="EMBL" id="CP127294">
    <property type="protein sequence ID" value="WIX82787.1"/>
    <property type="molecule type" value="Genomic_DNA"/>
</dbReference>
<accession>A0A9Y2IMZ2</accession>
<dbReference type="Proteomes" id="UP001236014">
    <property type="component" value="Chromosome"/>
</dbReference>
<sequence>MSVMCGFALLAMVLADRASAAEQPTSGQDGQHTAQPGGLLSEVHGLVGSVLRPVSGAVAPVVETAAEVVRPVTDAVSPVVGSVTAVVPPASPTAPTADPVDGRVDPAPAASSAGSHSDPVVAPTPDTAAATGVSVREHEVGEPSVTTPGKPAPPVRDVPVTSGGSWQGVPQGPFQPDTTGRRDSGTLSASAQHDGAAAILAARAGTRGVAQRWRAPPEAGGELRWPMFESDNRPG</sequence>
<reference evidence="3 4" key="1">
    <citation type="submission" date="2023-06" db="EMBL/GenBank/DDBJ databases">
        <authorList>
            <person name="Oyuntsetseg B."/>
            <person name="Kim S.B."/>
        </authorList>
    </citation>
    <scope>NUCLEOTIDE SEQUENCE [LARGE SCALE GENOMIC DNA]</scope>
    <source>
        <strain evidence="3 4">2-15</strain>
    </source>
</reference>
<dbReference type="AlphaFoldDB" id="A0A9Y2IMZ2"/>
<proteinExistence type="predicted"/>
<feature type="region of interest" description="Disordered" evidence="1">
    <location>
        <begin position="208"/>
        <end position="235"/>
    </location>
</feature>
<dbReference type="KEGG" id="acab:QRX50_19415"/>
<feature type="signal peptide" evidence="2">
    <location>
        <begin position="1"/>
        <end position="20"/>
    </location>
</feature>
<evidence type="ECO:0000313" key="3">
    <source>
        <dbReference type="EMBL" id="WIX82787.1"/>
    </source>
</evidence>
<name>A0A9Y2IMZ2_9PSEU</name>